<dbReference type="PANTHER" id="PTHR43586:SF24">
    <property type="entry name" value="BLR4730 PROTEIN"/>
    <property type="match status" value="1"/>
</dbReference>
<dbReference type="PROSITE" id="PS00595">
    <property type="entry name" value="AA_TRANSFER_CLASS_5"/>
    <property type="match status" value="1"/>
</dbReference>
<dbReference type="Proteomes" id="UP000693970">
    <property type="component" value="Unassembled WGS sequence"/>
</dbReference>
<evidence type="ECO:0000313" key="6">
    <source>
        <dbReference type="Proteomes" id="UP000693970"/>
    </source>
</evidence>
<evidence type="ECO:0000313" key="5">
    <source>
        <dbReference type="EMBL" id="KAG7363226.1"/>
    </source>
</evidence>
<name>A0A9K3LMJ9_9STRA</name>
<feature type="domain" description="Aminotransferase class V" evidence="4">
    <location>
        <begin position="60"/>
        <end position="502"/>
    </location>
</feature>
<reference evidence="5" key="1">
    <citation type="journal article" date="2021" name="Sci. Rep.">
        <title>Diploid genomic architecture of Nitzschia inconspicua, an elite biomass production diatom.</title>
        <authorList>
            <person name="Oliver A."/>
            <person name="Podell S."/>
            <person name="Pinowska A."/>
            <person name="Traller J.C."/>
            <person name="Smith S.R."/>
            <person name="McClure R."/>
            <person name="Beliaev A."/>
            <person name="Bohutskyi P."/>
            <person name="Hill E.A."/>
            <person name="Rabines A."/>
            <person name="Zheng H."/>
            <person name="Allen L.Z."/>
            <person name="Kuo A."/>
            <person name="Grigoriev I.V."/>
            <person name="Allen A.E."/>
            <person name="Hazlebeck D."/>
            <person name="Allen E.E."/>
        </authorList>
    </citation>
    <scope>NUCLEOTIDE SEQUENCE</scope>
    <source>
        <strain evidence="5">Hildebrandi</strain>
    </source>
</reference>
<comment type="similarity">
    <text evidence="3">Belongs to the class-V pyridoxal-phosphate-dependent aminotransferase family.</text>
</comment>
<dbReference type="GO" id="GO:0008483">
    <property type="term" value="F:transaminase activity"/>
    <property type="evidence" value="ECO:0007669"/>
    <property type="project" value="UniProtKB-KW"/>
</dbReference>
<keyword evidence="5" id="KW-0032">Aminotransferase</keyword>
<dbReference type="Pfam" id="PF00266">
    <property type="entry name" value="Aminotran_5"/>
    <property type="match status" value="1"/>
</dbReference>
<sequence length="517" mass="57242">MTVLLSRFCSTRCQNKSFNAFAAAAPFFYGTERFVHQRRLFSTTIIAATSVIPFMSQRIHLNHAGASQPPQCVTDRVLQHLRLEQELGGYAAQDAVSKDLDQVYEDVANLIHARSSMEIALVESATVGWTKAFYAMVQQEEMRIQREGRINNGSSSTTSRNLKVILISEAEYAANVVAACQWARDHQENNWIVLAIPSSSTQSGKSTGMVDLNVFEKMLSGNYEYKDTTGKAVVLEPSSIAMVCITHVPTNSGIINPVESIGNLITAYNQRNEQGEGKSTISIRYLVDACQSVGQLDVNVQKIQCHALVATGRKYLRGPRGTGFLYMAKEMLESGIMPTHVDHFGCPVLSVPLPTIHQNGVQLQQDSVLQYAPLSSARRFEFWESNIANRLGLGVAVRYAMERGQPQIEQSILQLSVKLRTNLSLIQGLRIHHEEWTTCGIVTFSCDGFPAKEIQNKLWERGFELSVVPATSTPMDSSKTQVPDLVRASLTYINTDEDISTFSAALAASLNPRQKDK</sequence>
<proteinExistence type="inferred from homology"/>
<evidence type="ECO:0000259" key="4">
    <source>
        <dbReference type="Pfam" id="PF00266"/>
    </source>
</evidence>
<evidence type="ECO:0000256" key="1">
    <source>
        <dbReference type="ARBA" id="ARBA00001933"/>
    </source>
</evidence>
<dbReference type="PANTHER" id="PTHR43586">
    <property type="entry name" value="CYSTEINE DESULFURASE"/>
    <property type="match status" value="1"/>
</dbReference>
<accession>A0A9K3LMJ9</accession>
<comment type="caution">
    <text evidence="5">The sequence shown here is derived from an EMBL/GenBank/DDBJ whole genome shotgun (WGS) entry which is preliminary data.</text>
</comment>
<gene>
    <name evidence="5" type="ORF">IV203_026586</name>
</gene>
<evidence type="ECO:0000256" key="2">
    <source>
        <dbReference type="ARBA" id="ARBA00022898"/>
    </source>
</evidence>
<dbReference type="AlphaFoldDB" id="A0A9K3LMJ9"/>
<organism evidence="5 6">
    <name type="scientific">Nitzschia inconspicua</name>
    <dbReference type="NCBI Taxonomy" id="303405"/>
    <lineage>
        <taxon>Eukaryota</taxon>
        <taxon>Sar</taxon>
        <taxon>Stramenopiles</taxon>
        <taxon>Ochrophyta</taxon>
        <taxon>Bacillariophyta</taxon>
        <taxon>Bacillariophyceae</taxon>
        <taxon>Bacillariophycidae</taxon>
        <taxon>Bacillariales</taxon>
        <taxon>Bacillariaceae</taxon>
        <taxon>Nitzschia</taxon>
    </lineage>
</organism>
<dbReference type="InterPro" id="IPR000192">
    <property type="entry name" value="Aminotrans_V_dom"/>
</dbReference>
<keyword evidence="6" id="KW-1185">Reference proteome</keyword>
<comment type="cofactor">
    <cofactor evidence="1">
        <name>pyridoxal 5'-phosphate</name>
        <dbReference type="ChEBI" id="CHEBI:597326"/>
    </cofactor>
</comment>
<keyword evidence="2" id="KW-0663">Pyridoxal phosphate</keyword>
<protein>
    <submittedName>
        <fullName evidence="5">Aminotransferase class-V</fullName>
    </submittedName>
</protein>
<dbReference type="OrthoDB" id="7403325at2759"/>
<keyword evidence="5" id="KW-0808">Transferase</keyword>
<reference evidence="5" key="2">
    <citation type="submission" date="2021-04" db="EMBL/GenBank/DDBJ databases">
        <authorList>
            <person name="Podell S."/>
        </authorList>
    </citation>
    <scope>NUCLEOTIDE SEQUENCE</scope>
    <source>
        <strain evidence="5">Hildebrandi</strain>
    </source>
</reference>
<dbReference type="InterPro" id="IPR020578">
    <property type="entry name" value="Aminotrans_V_PyrdxlP_BS"/>
</dbReference>
<evidence type="ECO:0000256" key="3">
    <source>
        <dbReference type="RuleBase" id="RU004075"/>
    </source>
</evidence>
<dbReference type="EMBL" id="JAGRRH010000010">
    <property type="protein sequence ID" value="KAG7363226.1"/>
    <property type="molecule type" value="Genomic_DNA"/>
</dbReference>